<keyword evidence="6" id="KW-1185">Reference proteome</keyword>
<accession>A0ABT3TKK2</accession>
<dbReference type="RefSeq" id="WP_279246335.1">
    <property type="nucleotide sequence ID" value="NZ_SHNN01000003.1"/>
</dbReference>
<dbReference type="PANTHER" id="PTHR43780:SF2">
    <property type="entry name" value="1-AMINOCYCLOPROPANE-1-CARBOXYLATE DEAMINASE-RELATED"/>
    <property type="match status" value="1"/>
</dbReference>
<dbReference type="InterPro" id="IPR036052">
    <property type="entry name" value="TrpB-like_PALP_sf"/>
</dbReference>
<name>A0ABT3TKK2_9GAMM</name>
<comment type="similarity">
    <text evidence="2">Belongs to the ACC deaminase/D-cysteine desulfhydrase family.</text>
</comment>
<keyword evidence="3" id="KW-0663">Pyridoxal phosphate</keyword>
<evidence type="ECO:0000256" key="3">
    <source>
        <dbReference type="ARBA" id="ARBA00022898"/>
    </source>
</evidence>
<protein>
    <submittedName>
        <fullName evidence="5">Pyridoxal-phosphate dependent enzyme</fullName>
    </submittedName>
</protein>
<reference evidence="5" key="1">
    <citation type="submission" date="2019-02" db="EMBL/GenBank/DDBJ databases">
        <authorList>
            <person name="Li S.-H."/>
        </authorList>
    </citation>
    <scope>NUCLEOTIDE SEQUENCE</scope>
    <source>
        <strain evidence="5">IMCC14734</strain>
    </source>
</reference>
<gene>
    <name evidence="5" type="ORF">EYC98_15715</name>
</gene>
<evidence type="ECO:0000313" key="6">
    <source>
        <dbReference type="Proteomes" id="UP001143362"/>
    </source>
</evidence>
<dbReference type="Proteomes" id="UP001143362">
    <property type="component" value="Unassembled WGS sequence"/>
</dbReference>
<dbReference type="InterPro" id="IPR001926">
    <property type="entry name" value="TrpB-like_PALP"/>
</dbReference>
<dbReference type="PIRSF" id="PIRSF006278">
    <property type="entry name" value="ACCD_DCysDesulf"/>
    <property type="match status" value="1"/>
</dbReference>
<evidence type="ECO:0000313" key="5">
    <source>
        <dbReference type="EMBL" id="MCX2982310.1"/>
    </source>
</evidence>
<feature type="domain" description="Tryptophan synthase beta chain-like PALP" evidence="4">
    <location>
        <begin position="26"/>
        <end position="287"/>
    </location>
</feature>
<dbReference type="Pfam" id="PF00291">
    <property type="entry name" value="PALP"/>
    <property type="match status" value="1"/>
</dbReference>
<comment type="caution">
    <text evidence="5">The sequence shown here is derived from an EMBL/GenBank/DDBJ whole genome shotgun (WGS) entry which is preliminary data.</text>
</comment>
<dbReference type="Gene3D" id="3.40.50.1100">
    <property type="match status" value="2"/>
</dbReference>
<sequence length="303" mass="32105">MSADAIVQPLSPALVAGTSLKNCRMLRLDLLNAPASGNKFYKLQHYLTALEPGQTLVSFGGAWSNHIHALAAVGHARGFPTVGIIRGDANAPLSATLQDAKRWGMQLEFVSRGDYRRRHDPVWLAAWQQRLGHCLMVPEGGAGLDGAKGCGAIADLIMEHYAAAELVGLAAGTGCTLAGLAAALPADKQVLGVVVLKGAGEQLRSDIGGWIAGQGGVGCHWHLEEDYHGGGYARCDPKLAEFIEEFEQVQGIPLEPVYTGKLMYALYQMIANGRLNPATRVLALHTGGLQGRRGFPQLGAAPE</sequence>
<evidence type="ECO:0000256" key="2">
    <source>
        <dbReference type="ARBA" id="ARBA00008639"/>
    </source>
</evidence>
<dbReference type="EMBL" id="SHNN01000003">
    <property type="protein sequence ID" value="MCX2982310.1"/>
    <property type="molecule type" value="Genomic_DNA"/>
</dbReference>
<comment type="cofactor">
    <cofactor evidence="1">
        <name>pyridoxal 5'-phosphate</name>
        <dbReference type="ChEBI" id="CHEBI:597326"/>
    </cofactor>
</comment>
<dbReference type="SUPFAM" id="SSF53686">
    <property type="entry name" value="Tryptophan synthase beta subunit-like PLP-dependent enzymes"/>
    <property type="match status" value="1"/>
</dbReference>
<dbReference type="InterPro" id="IPR027278">
    <property type="entry name" value="ACCD_DCysDesulf"/>
</dbReference>
<dbReference type="PANTHER" id="PTHR43780">
    <property type="entry name" value="1-AMINOCYCLOPROPANE-1-CARBOXYLATE DEAMINASE-RELATED"/>
    <property type="match status" value="1"/>
</dbReference>
<evidence type="ECO:0000256" key="1">
    <source>
        <dbReference type="ARBA" id="ARBA00001933"/>
    </source>
</evidence>
<proteinExistence type="inferred from homology"/>
<organism evidence="5 6">
    <name type="scientific">Candidatus Litorirhabdus singularis</name>
    <dbReference type="NCBI Taxonomy" id="2518993"/>
    <lineage>
        <taxon>Bacteria</taxon>
        <taxon>Pseudomonadati</taxon>
        <taxon>Pseudomonadota</taxon>
        <taxon>Gammaproteobacteria</taxon>
        <taxon>Cellvibrionales</taxon>
        <taxon>Halieaceae</taxon>
        <taxon>Candidatus Litorirhabdus</taxon>
    </lineage>
</organism>
<evidence type="ECO:0000259" key="4">
    <source>
        <dbReference type="Pfam" id="PF00291"/>
    </source>
</evidence>